<protein>
    <submittedName>
        <fullName evidence="9">HAD-IC family P-type ATPase</fullName>
    </submittedName>
</protein>
<dbReference type="NCBIfam" id="TIGR01494">
    <property type="entry name" value="ATPase_P-type"/>
    <property type="match status" value="1"/>
</dbReference>
<evidence type="ECO:0000313" key="10">
    <source>
        <dbReference type="Proteomes" id="UP001222087"/>
    </source>
</evidence>
<feature type="transmembrane region" description="Helical" evidence="7">
    <location>
        <begin position="796"/>
        <end position="813"/>
    </location>
</feature>
<organism evidence="9 10">
    <name type="scientific">Legionella cardiaca</name>
    <dbReference type="NCBI Taxonomy" id="1071983"/>
    <lineage>
        <taxon>Bacteria</taxon>
        <taxon>Pseudomonadati</taxon>
        <taxon>Pseudomonadota</taxon>
        <taxon>Gammaproteobacteria</taxon>
        <taxon>Legionellales</taxon>
        <taxon>Legionellaceae</taxon>
        <taxon>Legionella</taxon>
    </lineage>
</organism>
<dbReference type="InterPro" id="IPR059000">
    <property type="entry name" value="ATPase_P-type_domA"/>
</dbReference>
<dbReference type="EMBL" id="CP119078">
    <property type="protein sequence ID" value="WED43490.1"/>
    <property type="molecule type" value="Genomic_DNA"/>
</dbReference>
<keyword evidence="3" id="KW-0479">Metal-binding</keyword>
<feature type="transmembrane region" description="Helical" evidence="7">
    <location>
        <begin position="402"/>
        <end position="423"/>
    </location>
</feature>
<evidence type="ECO:0000313" key="9">
    <source>
        <dbReference type="EMBL" id="WED43490.1"/>
    </source>
</evidence>
<dbReference type="InterPro" id="IPR023299">
    <property type="entry name" value="ATPase_P-typ_cyto_dom_N"/>
</dbReference>
<comment type="subcellular location">
    <subcellularLocation>
        <location evidence="1">Membrane</location>
    </subcellularLocation>
</comment>
<evidence type="ECO:0000256" key="5">
    <source>
        <dbReference type="ARBA" id="ARBA00022989"/>
    </source>
</evidence>
<dbReference type="Gene3D" id="3.40.50.1000">
    <property type="entry name" value="HAD superfamily/HAD-like"/>
    <property type="match status" value="1"/>
</dbReference>
<keyword evidence="6 7" id="KW-0472">Membrane</keyword>
<proteinExistence type="predicted"/>
<dbReference type="Pfam" id="PF00702">
    <property type="entry name" value="Hydrolase"/>
    <property type="match status" value="1"/>
</dbReference>
<feature type="transmembrane region" description="Helical" evidence="7">
    <location>
        <begin position="429"/>
        <end position="454"/>
    </location>
</feature>
<evidence type="ECO:0000256" key="1">
    <source>
        <dbReference type="ARBA" id="ARBA00004370"/>
    </source>
</evidence>
<dbReference type="SUPFAM" id="SSF56784">
    <property type="entry name" value="HAD-like"/>
    <property type="match status" value="1"/>
</dbReference>
<name>A0ABY8AS33_9GAMM</name>
<dbReference type="InterPro" id="IPR023298">
    <property type="entry name" value="ATPase_P-typ_TM_dom_sf"/>
</dbReference>
<feature type="domain" description="P-type ATPase A" evidence="8">
    <location>
        <begin position="227"/>
        <end position="303"/>
    </location>
</feature>
<feature type="transmembrane region" description="Helical" evidence="7">
    <location>
        <begin position="102"/>
        <end position="124"/>
    </location>
</feature>
<dbReference type="PANTHER" id="PTHR43520">
    <property type="entry name" value="ATP7, ISOFORM B"/>
    <property type="match status" value="1"/>
</dbReference>
<feature type="transmembrane region" description="Helical" evidence="7">
    <location>
        <begin position="130"/>
        <end position="151"/>
    </location>
</feature>
<feature type="transmembrane region" description="Helical" evidence="7">
    <location>
        <begin position="163"/>
        <end position="189"/>
    </location>
</feature>
<dbReference type="SUPFAM" id="SSF81665">
    <property type="entry name" value="Calcium ATPase, transmembrane domain M"/>
    <property type="match status" value="1"/>
</dbReference>
<keyword evidence="4" id="KW-1278">Translocase</keyword>
<dbReference type="RefSeq" id="WP_275089299.1">
    <property type="nucleotide sequence ID" value="NZ_CP119078.1"/>
</dbReference>
<dbReference type="Proteomes" id="UP001222087">
    <property type="component" value="Chromosome"/>
</dbReference>
<sequence length="890" mass="96668">MSNTYEFYLPTIRCESCTASILHALNSEDFVNKNGIVIEFHQVDRFKKEIKLKIKNNKKKTTEVKKIIRQTIEDLGFTCIDITPEMTLPKTSFWKKILTSNWLLGTIGTGSGIALLILSIVFSGGLSLGVMYAIGAVSTLLTLALGAPFYYQAIIKLLKSRTLTMDTLFTVSTLTVIGVSLAAFAFPWLPMMFEAGLLIFGFRYLGLAIEETITQKVAVEKKFKDRLPREVTVLATEELPKQQRKLSTIQAEEQLLIAAGGIIPVDGECLSPSAIYDTIITGSVLPRAIKPGERVLAGMRLAEDAEPMVLKAKSIILSLKKDDYIPVDGFCESDDCRVYDEELQQENSVKKGEPLTAGTRLTSPAKVKVAAVGSYSYLHRLDNNNEQAQFEKAPIEEATTKILQYFIPAVIMLALLSGGIMSLFFPFAVALQCVVSVLVAACPCTLGLITPLAVKIGINKAAEHGVQFKSAKALQAAANVNAVVFDVHGTVTMGIPTAINHKFNSKLVSNQMMLSYFAALERQSSHPIASAIVDYVKEQQIDELPISILDIDNSNHSGLKAKITKPTPNPDSTNLEETEELILGSQAIMQENGIDISVVERTLNLKGGQSAVYLARDKQLLGYMIIIDPVRPGAKEAITILKQEGIAVFICTGADKATAERYGELLDIPNDNICYGSVGISESIQDNSKTAFIEKLKAQGFNVAMVGDAANDSGAVSSTVGVAVKSKAGDEIIQQQASAVVQEDSLLPVASIFAIAKQTISNINQNLGFSLIYNMSSMLLAGGLLVAIGITLNPAVGVALMILQTSLVLLNAYRFKSQKLEHLQQAKVQPTVEYKESYGCLSNCFHGNQLTTTVTNSQEENSLSVPLFKQPMTSEDKRVEANLSEDFVFS</sequence>
<evidence type="ECO:0000256" key="7">
    <source>
        <dbReference type="SAM" id="Phobius"/>
    </source>
</evidence>
<evidence type="ECO:0000256" key="3">
    <source>
        <dbReference type="ARBA" id="ARBA00022723"/>
    </source>
</evidence>
<keyword evidence="2 7" id="KW-0812">Transmembrane</keyword>
<dbReference type="Gene3D" id="3.40.1110.10">
    <property type="entry name" value="Calcium-transporting ATPase, cytoplasmic domain N"/>
    <property type="match status" value="1"/>
</dbReference>
<dbReference type="InterPro" id="IPR023214">
    <property type="entry name" value="HAD_sf"/>
</dbReference>
<keyword evidence="10" id="KW-1185">Reference proteome</keyword>
<accession>A0ABY8AS33</accession>
<evidence type="ECO:0000256" key="4">
    <source>
        <dbReference type="ARBA" id="ARBA00022967"/>
    </source>
</evidence>
<evidence type="ECO:0000259" key="8">
    <source>
        <dbReference type="Pfam" id="PF00122"/>
    </source>
</evidence>
<evidence type="ECO:0000256" key="6">
    <source>
        <dbReference type="ARBA" id="ARBA00023136"/>
    </source>
</evidence>
<gene>
    <name evidence="9" type="ORF">PXX05_01580</name>
</gene>
<dbReference type="Pfam" id="PF00122">
    <property type="entry name" value="E1-E2_ATPase"/>
    <property type="match status" value="1"/>
</dbReference>
<dbReference type="PANTHER" id="PTHR43520:SF8">
    <property type="entry name" value="P-TYPE CU(+) TRANSPORTER"/>
    <property type="match status" value="1"/>
</dbReference>
<dbReference type="InterPro" id="IPR036412">
    <property type="entry name" value="HAD-like_sf"/>
</dbReference>
<reference evidence="9 10" key="1">
    <citation type="submission" date="2023-02" db="EMBL/GenBank/DDBJ databases">
        <title>Genome Sequence of L. cardiaca H63T.</title>
        <authorList>
            <person name="Lopez A.E."/>
            <person name="Cianciotto N.P."/>
        </authorList>
    </citation>
    <scope>NUCLEOTIDE SEQUENCE [LARGE SCALE GENOMIC DNA]</scope>
    <source>
        <strain evidence="9 10">H63</strain>
    </source>
</reference>
<keyword evidence="5 7" id="KW-1133">Transmembrane helix</keyword>
<evidence type="ECO:0000256" key="2">
    <source>
        <dbReference type="ARBA" id="ARBA00022692"/>
    </source>
</evidence>
<dbReference type="InterPro" id="IPR001757">
    <property type="entry name" value="P_typ_ATPase"/>
</dbReference>